<keyword evidence="3" id="KW-0804">Transcription</keyword>
<evidence type="ECO:0000256" key="2">
    <source>
        <dbReference type="ARBA" id="ARBA00023125"/>
    </source>
</evidence>
<dbReference type="InterPro" id="IPR008920">
    <property type="entry name" value="TF_FadR/GntR_C"/>
</dbReference>
<dbReference type="GO" id="GO:0003700">
    <property type="term" value="F:DNA-binding transcription factor activity"/>
    <property type="evidence" value="ECO:0007669"/>
    <property type="project" value="InterPro"/>
</dbReference>
<dbReference type="SMART" id="SM00895">
    <property type="entry name" value="FCD"/>
    <property type="match status" value="1"/>
</dbReference>
<dbReference type="CDD" id="cd07377">
    <property type="entry name" value="WHTH_GntR"/>
    <property type="match status" value="1"/>
</dbReference>
<evidence type="ECO:0000256" key="3">
    <source>
        <dbReference type="ARBA" id="ARBA00023163"/>
    </source>
</evidence>
<evidence type="ECO:0000256" key="1">
    <source>
        <dbReference type="ARBA" id="ARBA00023015"/>
    </source>
</evidence>
<dbReference type="Gene3D" id="1.20.120.530">
    <property type="entry name" value="GntR ligand-binding domain-like"/>
    <property type="match status" value="1"/>
</dbReference>
<dbReference type="InterPro" id="IPR000524">
    <property type="entry name" value="Tscrpt_reg_HTH_GntR"/>
</dbReference>
<proteinExistence type="predicted"/>
<dbReference type="Proteomes" id="UP000241158">
    <property type="component" value="Unassembled WGS sequence"/>
</dbReference>
<keyword evidence="2" id="KW-0238">DNA-binding</keyword>
<dbReference type="GO" id="GO:0003677">
    <property type="term" value="F:DNA binding"/>
    <property type="evidence" value="ECO:0007669"/>
    <property type="project" value="UniProtKB-KW"/>
</dbReference>
<protein>
    <submittedName>
        <fullName evidence="5">GntR family transcriptional regulator</fullName>
    </submittedName>
</protein>
<dbReference type="AlphaFoldDB" id="A0A2P7AS37"/>
<feature type="domain" description="HTH gntR-type" evidence="4">
    <location>
        <begin position="5"/>
        <end position="73"/>
    </location>
</feature>
<dbReference type="Pfam" id="PF07729">
    <property type="entry name" value="FCD"/>
    <property type="match status" value="1"/>
</dbReference>
<evidence type="ECO:0000313" key="6">
    <source>
        <dbReference type="Proteomes" id="UP000241158"/>
    </source>
</evidence>
<evidence type="ECO:0000259" key="4">
    <source>
        <dbReference type="PROSITE" id="PS50949"/>
    </source>
</evidence>
<dbReference type="InterPro" id="IPR011711">
    <property type="entry name" value="GntR_C"/>
</dbReference>
<accession>A0A2P7AS37</accession>
<dbReference type="PANTHER" id="PTHR43537:SF5">
    <property type="entry name" value="UXU OPERON TRANSCRIPTIONAL REGULATOR"/>
    <property type="match status" value="1"/>
</dbReference>
<dbReference type="PRINTS" id="PR00035">
    <property type="entry name" value="HTHGNTR"/>
</dbReference>
<dbReference type="SUPFAM" id="SSF46785">
    <property type="entry name" value="Winged helix' DNA-binding domain"/>
    <property type="match status" value="1"/>
</dbReference>
<gene>
    <name evidence="5" type="ORF">CU100_17335</name>
</gene>
<dbReference type="EMBL" id="PGGN01000003">
    <property type="protein sequence ID" value="PSH57038.1"/>
    <property type="molecule type" value="Genomic_DNA"/>
</dbReference>
<sequence>MAKKLKLSDRLYDTLRQLVEGGEWPEGTRIPPESVLVLKHGVSRPVVREALIRLRADGLIGSRQGSGSFVIGSTSVEPSGYRPIENVADLIQAFEFRYSIECDVAALAALRHTHEDLQAIHHAAHLVAGQPNDDGFGEADFAFHFALARASRNSMYESTLNMLRAQIVFGMRLVGGFAQQSVKTRSETVYEEHEAIVAAIAKRQAADAYQIMGRHLMNSRLRILGFDITADWVRSSSGTQIVPAQVSGNAHEHSSSNARI</sequence>
<dbReference type="PROSITE" id="PS50949">
    <property type="entry name" value="HTH_GNTR"/>
    <property type="match status" value="1"/>
</dbReference>
<dbReference type="OrthoDB" id="9028214at2"/>
<dbReference type="InterPro" id="IPR036390">
    <property type="entry name" value="WH_DNA-bd_sf"/>
</dbReference>
<dbReference type="SUPFAM" id="SSF48008">
    <property type="entry name" value="GntR ligand-binding domain-like"/>
    <property type="match status" value="1"/>
</dbReference>
<dbReference type="InterPro" id="IPR036388">
    <property type="entry name" value="WH-like_DNA-bd_sf"/>
</dbReference>
<dbReference type="Pfam" id="PF00392">
    <property type="entry name" value="GntR"/>
    <property type="match status" value="1"/>
</dbReference>
<reference evidence="6" key="1">
    <citation type="submission" date="2017-11" db="EMBL/GenBank/DDBJ databases">
        <authorList>
            <person name="Kuznetsova I."/>
            <person name="Sazanova A."/>
            <person name="Chirak E."/>
            <person name="Safronova V."/>
            <person name="Willems A."/>
        </authorList>
    </citation>
    <scope>NUCLEOTIDE SEQUENCE [LARGE SCALE GENOMIC DNA]</scope>
    <source>
        <strain evidence="6">PEPV15</strain>
    </source>
</reference>
<dbReference type="RefSeq" id="WP_106717805.1">
    <property type="nucleotide sequence ID" value="NZ_JACHXT010000003.1"/>
</dbReference>
<comment type="caution">
    <text evidence="5">The sequence shown here is derived from an EMBL/GenBank/DDBJ whole genome shotgun (WGS) entry which is preliminary data.</text>
</comment>
<dbReference type="PANTHER" id="PTHR43537">
    <property type="entry name" value="TRANSCRIPTIONAL REGULATOR, GNTR FAMILY"/>
    <property type="match status" value="1"/>
</dbReference>
<keyword evidence="1" id="KW-0805">Transcription regulation</keyword>
<name>A0A2P7AS37_9HYPH</name>
<evidence type="ECO:0000313" key="5">
    <source>
        <dbReference type="EMBL" id="PSH57038.1"/>
    </source>
</evidence>
<dbReference type="SMART" id="SM00345">
    <property type="entry name" value="HTH_GNTR"/>
    <property type="match status" value="1"/>
</dbReference>
<keyword evidence="6" id="KW-1185">Reference proteome</keyword>
<organism evidence="5 6">
    <name type="scientific">Phyllobacterium endophyticum</name>
    <dbReference type="NCBI Taxonomy" id="1149773"/>
    <lineage>
        <taxon>Bacteria</taxon>
        <taxon>Pseudomonadati</taxon>
        <taxon>Pseudomonadota</taxon>
        <taxon>Alphaproteobacteria</taxon>
        <taxon>Hyphomicrobiales</taxon>
        <taxon>Phyllobacteriaceae</taxon>
        <taxon>Phyllobacterium</taxon>
    </lineage>
</organism>
<dbReference type="Gene3D" id="1.10.10.10">
    <property type="entry name" value="Winged helix-like DNA-binding domain superfamily/Winged helix DNA-binding domain"/>
    <property type="match status" value="1"/>
</dbReference>